<evidence type="ECO:0000313" key="2">
    <source>
        <dbReference type="Proteomes" id="UP001164539"/>
    </source>
</evidence>
<reference evidence="1 2" key="1">
    <citation type="journal article" date="2023" name="Science">
        <title>Complex scaffold remodeling in plant triterpene biosynthesis.</title>
        <authorList>
            <person name="De La Pena R."/>
            <person name="Hodgson H."/>
            <person name="Liu J.C."/>
            <person name="Stephenson M.J."/>
            <person name="Martin A.C."/>
            <person name="Owen C."/>
            <person name="Harkess A."/>
            <person name="Leebens-Mack J."/>
            <person name="Jimenez L.E."/>
            <person name="Osbourn A."/>
            <person name="Sattely E.S."/>
        </authorList>
    </citation>
    <scope>NUCLEOTIDE SEQUENCE [LARGE SCALE GENOMIC DNA]</scope>
    <source>
        <strain evidence="2">cv. JPN11</strain>
        <tissue evidence="1">Leaf</tissue>
    </source>
</reference>
<gene>
    <name evidence="1" type="ORF">OWV82_010134</name>
</gene>
<dbReference type="Proteomes" id="UP001164539">
    <property type="component" value="Chromosome 5"/>
</dbReference>
<name>A0ACC1Y5Q3_MELAZ</name>
<dbReference type="EMBL" id="CM051398">
    <property type="protein sequence ID" value="KAJ4718457.1"/>
    <property type="molecule type" value="Genomic_DNA"/>
</dbReference>
<keyword evidence="2" id="KW-1185">Reference proteome</keyword>
<comment type="caution">
    <text evidence="1">The sequence shown here is derived from an EMBL/GenBank/DDBJ whole genome shotgun (WGS) entry which is preliminary data.</text>
</comment>
<proteinExistence type="predicted"/>
<organism evidence="1 2">
    <name type="scientific">Melia azedarach</name>
    <name type="common">Chinaberry tree</name>
    <dbReference type="NCBI Taxonomy" id="155640"/>
    <lineage>
        <taxon>Eukaryota</taxon>
        <taxon>Viridiplantae</taxon>
        <taxon>Streptophyta</taxon>
        <taxon>Embryophyta</taxon>
        <taxon>Tracheophyta</taxon>
        <taxon>Spermatophyta</taxon>
        <taxon>Magnoliopsida</taxon>
        <taxon>eudicotyledons</taxon>
        <taxon>Gunneridae</taxon>
        <taxon>Pentapetalae</taxon>
        <taxon>rosids</taxon>
        <taxon>malvids</taxon>
        <taxon>Sapindales</taxon>
        <taxon>Meliaceae</taxon>
        <taxon>Melia</taxon>
    </lineage>
</organism>
<accession>A0ACC1Y5Q3</accession>
<evidence type="ECO:0000313" key="1">
    <source>
        <dbReference type="EMBL" id="KAJ4718457.1"/>
    </source>
</evidence>
<protein>
    <submittedName>
        <fullName evidence="1">Tetratricopeptide repeat (TPR)-like superfamily protein</fullName>
    </submittedName>
</protein>
<sequence length="241" mass="27493">MKIGVAMAEAREEIENRIYDHGLRNLLYLLANYTKSSKVDELMKMAHKYYDDLALPKLVTNFGSLERSLVDGRTLTDFMHLRGLQMRSLDLSGAIAASQNFLLGCCKIEDDQSLNEDHILKLQWLRTLLGRRFTWSLTDEFHHLRKISILHRLCHKIGLELVPRDYDMECPNLVRRDDIVSMVPVCKHVGCTSADARTLLESSKITLDKGKLEDAVNYGTKALAKMIAVCGLLQVLTVFWL</sequence>